<keyword evidence="3 11" id="KW-1134">Transmembrane beta strand</keyword>
<dbReference type="Pfam" id="PF07715">
    <property type="entry name" value="Plug"/>
    <property type="match status" value="1"/>
</dbReference>
<feature type="domain" description="TonB-dependent receptor-like beta-barrel" evidence="13">
    <location>
        <begin position="307"/>
        <end position="797"/>
    </location>
</feature>
<keyword evidence="5 11" id="KW-0812">Transmembrane</keyword>
<name>A0ABX0TW02_9SPHN</name>
<evidence type="ECO:0000313" key="16">
    <source>
        <dbReference type="Proteomes" id="UP000727456"/>
    </source>
</evidence>
<evidence type="ECO:0000256" key="2">
    <source>
        <dbReference type="ARBA" id="ARBA00022448"/>
    </source>
</evidence>
<gene>
    <name evidence="15" type="ORF">FHS31_003258</name>
</gene>
<reference evidence="15 16" key="1">
    <citation type="submission" date="2020-03" db="EMBL/GenBank/DDBJ databases">
        <title>Genomic Encyclopedia of Type Strains, Phase III (KMG-III): the genomes of soil and plant-associated and newly described type strains.</title>
        <authorList>
            <person name="Whitman W."/>
        </authorList>
    </citation>
    <scope>NUCLEOTIDE SEQUENCE [LARGE SCALE GENOMIC DNA]</scope>
    <source>
        <strain evidence="15 16">CECT 8804</strain>
    </source>
</reference>
<comment type="subcellular location">
    <subcellularLocation>
        <location evidence="1 11">Cell outer membrane</location>
        <topology evidence="1 11">Multi-pass membrane protein</topology>
    </subcellularLocation>
</comment>
<evidence type="ECO:0000259" key="13">
    <source>
        <dbReference type="Pfam" id="PF00593"/>
    </source>
</evidence>
<dbReference type="PROSITE" id="PS52016">
    <property type="entry name" value="TONB_DEPENDENT_REC_3"/>
    <property type="match status" value="1"/>
</dbReference>
<comment type="similarity">
    <text evidence="11 12">Belongs to the TonB-dependent receptor family.</text>
</comment>
<keyword evidence="8 12" id="KW-0798">TonB box</keyword>
<evidence type="ECO:0000256" key="12">
    <source>
        <dbReference type="RuleBase" id="RU003357"/>
    </source>
</evidence>
<evidence type="ECO:0000256" key="7">
    <source>
        <dbReference type="ARBA" id="ARBA00023065"/>
    </source>
</evidence>
<dbReference type="Pfam" id="PF00593">
    <property type="entry name" value="TonB_dep_Rec_b-barrel"/>
    <property type="match status" value="1"/>
</dbReference>
<evidence type="ECO:0000259" key="14">
    <source>
        <dbReference type="Pfam" id="PF07715"/>
    </source>
</evidence>
<evidence type="ECO:0000256" key="9">
    <source>
        <dbReference type="ARBA" id="ARBA00023136"/>
    </source>
</evidence>
<evidence type="ECO:0000313" key="15">
    <source>
        <dbReference type="EMBL" id="NIJ09621.1"/>
    </source>
</evidence>
<dbReference type="Proteomes" id="UP000727456">
    <property type="component" value="Unassembled WGS sequence"/>
</dbReference>
<dbReference type="InterPro" id="IPR012910">
    <property type="entry name" value="Plug_dom"/>
</dbReference>
<dbReference type="EMBL" id="JAAOZC010000014">
    <property type="protein sequence ID" value="NIJ09621.1"/>
    <property type="molecule type" value="Genomic_DNA"/>
</dbReference>
<evidence type="ECO:0000256" key="5">
    <source>
        <dbReference type="ARBA" id="ARBA00022692"/>
    </source>
</evidence>
<dbReference type="InterPro" id="IPR036942">
    <property type="entry name" value="Beta-barrel_TonB_sf"/>
</dbReference>
<evidence type="ECO:0000256" key="1">
    <source>
        <dbReference type="ARBA" id="ARBA00004571"/>
    </source>
</evidence>
<dbReference type="PANTHER" id="PTHR32552">
    <property type="entry name" value="FERRICHROME IRON RECEPTOR-RELATED"/>
    <property type="match status" value="1"/>
</dbReference>
<evidence type="ECO:0000256" key="4">
    <source>
        <dbReference type="ARBA" id="ARBA00022496"/>
    </source>
</evidence>
<dbReference type="Gene3D" id="2.40.170.20">
    <property type="entry name" value="TonB-dependent receptor, beta-barrel domain"/>
    <property type="match status" value="3"/>
</dbReference>
<evidence type="ECO:0000256" key="11">
    <source>
        <dbReference type="PROSITE-ProRule" id="PRU01360"/>
    </source>
</evidence>
<keyword evidence="10 11" id="KW-0998">Cell outer membrane</keyword>
<evidence type="ECO:0000256" key="8">
    <source>
        <dbReference type="ARBA" id="ARBA00023077"/>
    </source>
</evidence>
<proteinExistence type="inferred from homology"/>
<keyword evidence="6" id="KW-0408">Iron</keyword>
<organism evidence="15 16">
    <name type="scientific">Sphingomonas vulcanisoli</name>
    <dbReference type="NCBI Taxonomy" id="1658060"/>
    <lineage>
        <taxon>Bacteria</taxon>
        <taxon>Pseudomonadati</taxon>
        <taxon>Pseudomonadota</taxon>
        <taxon>Alphaproteobacteria</taxon>
        <taxon>Sphingomonadales</taxon>
        <taxon>Sphingomonadaceae</taxon>
        <taxon>Sphingomonas</taxon>
    </lineage>
</organism>
<keyword evidence="9 11" id="KW-0472">Membrane</keyword>
<sequence>MASPALAQQATDQAAASQSAIQDIVVTAQRRSESVQKTSISLSVLSPEAIAKANISQAQNLAQAVVGLQIGQGGPATQIYIRGVGDFGSTASTNPAVAFNVDGVYVPRPAAIEGNFYDLERVEVLKGPQGTLYGRNATGGAINVITAKPKLGVTAMRGSIEIGNYRKIGADAAVNFPLGETVAVRFAAQVVNRGPYVTYGFDDEVRQSGRGQLLWKPNSALSIRLSGDYTHVGGGGAAYVVVPSAPGAAIASPKVSPWTSATDPVYANYVNALSVASNRCGPRAPGSPFAAFPFSGACPNVGPFTQAQLTFGSFGQRGAQNNVFWNVSAQLDYDFGFATLTLLPAYRKASLDYLAFPGVDTRFDSSAAGVPETSKAKSFEARLAHDSSVLKWVIGGYYFREKQFAYSQVTSGYLQNVIINQVIGSKAFAGFGQATYSVTDRFRVIGGARYTSDNRTGEPQSVNIDPSLGFAAAIGGSLAATGTSCAAPVYPSALGNTFVGCANPRLYGDKTFRKVNWKAGVEYDLTPRNMVYATASTGFKAGGIYAGKAIDGSAASYNPENLTAYEIGSRNRFFNNKLQLNFEGFYYDYKDHQEPVIVLDAAGLTTQAIQNAGSGRLYGASADVVYKPTRHDTLHFGVEYLNSKYTRFALSSPLIVGTPTFLPDGASGCPITSVFNAAGAGLTLPPTGVGVGTGPGGAILPGYARGAVVGSQTQSCVGKPFTRSPRWSGLISYTHVFDLGDSGQIEAEGNMQFQSSRYLGTEYLPSSLAPAYQQYNASLTYDAPGGHLSVTAYIRNITNEAIYTATARSFSIVGLNGASIAPPRTYGGRLSFNF</sequence>
<keyword evidence="7" id="KW-0406">Ion transport</keyword>
<keyword evidence="15" id="KW-0675">Receptor</keyword>
<evidence type="ECO:0000256" key="6">
    <source>
        <dbReference type="ARBA" id="ARBA00023004"/>
    </source>
</evidence>
<dbReference type="SUPFAM" id="SSF56935">
    <property type="entry name" value="Porins"/>
    <property type="match status" value="1"/>
</dbReference>
<feature type="domain" description="TonB-dependent receptor plug" evidence="14">
    <location>
        <begin position="35"/>
        <end position="141"/>
    </location>
</feature>
<dbReference type="PANTHER" id="PTHR32552:SF81">
    <property type="entry name" value="TONB-DEPENDENT OUTER MEMBRANE RECEPTOR"/>
    <property type="match status" value="1"/>
</dbReference>
<evidence type="ECO:0000256" key="10">
    <source>
        <dbReference type="ARBA" id="ARBA00023237"/>
    </source>
</evidence>
<keyword evidence="4" id="KW-0410">Iron transport</keyword>
<dbReference type="RefSeq" id="WP_167075420.1">
    <property type="nucleotide sequence ID" value="NZ_JAAOZC010000014.1"/>
</dbReference>
<keyword evidence="2 11" id="KW-0813">Transport</keyword>
<dbReference type="InterPro" id="IPR000531">
    <property type="entry name" value="Beta-barrel_TonB"/>
</dbReference>
<comment type="caution">
    <text evidence="15">The sequence shown here is derived from an EMBL/GenBank/DDBJ whole genome shotgun (WGS) entry which is preliminary data.</text>
</comment>
<dbReference type="InterPro" id="IPR039426">
    <property type="entry name" value="TonB-dep_rcpt-like"/>
</dbReference>
<evidence type="ECO:0000256" key="3">
    <source>
        <dbReference type="ARBA" id="ARBA00022452"/>
    </source>
</evidence>
<protein>
    <submittedName>
        <fullName evidence="15">Iron complex outermembrane receptor protein</fullName>
    </submittedName>
</protein>
<keyword evidence="16" id="KW-1185">Reference proteome</keyword>
<accession>A0ABX0TW02</accession>